<evidence type="ECO:0000313" key="2">
    <source>
        <dbReference type="EMBL" id="KAL3770201.1"/>
    </source>
</evidence>
<dbReference type="AlphaFoldDB" id="A0ABD3N591"/>
<feature type="region of interest" description="Disordered" evidence="1">
    <location>
        <begin position="18"/>
        <end position="42"/>
    </location>
</feature>
<dbReference type="Proteomes" id="UP001530293">
    <property type="component" value="Unassembled WGS sequence"/>
</dbReference>
<evidence type="ECO:0000313" key="3">
    <source>
        <dbReference type="Proteomes" id="UP001530293"/>
    </source>
</evidence>
<keyword evidence="3" id="KW-1185">Reference proteome</keyword>
<gene>
    <name evidence="2" type="ORF">ACHAWU_009141</name>
</gene>
<accession>A0ABD3N591</accession>
<feature type="compositionally biased region" description="Low complexity" evidence="1">
    <location>
        <begin position="18"/>
        <end position="28"/>
    </location>
</feature>
<dbReference type="EMBL" id="JALLBG020000044">
    <property type="protein sequence ID" value="KAL3770201.1"/>
    <property type="molecule type" value="Genomic_DNA"/>
</dbReference>
<reference evidence="2 3" key="1">
    <citation type="submission" date="2024-10" db="EMBL/GenBank/DDBJ databases">
        <title>Updated reference genomes for cyclostephanoid diatoms.</title>
        <authorList>
            <person name="Roberts W.R."/>
            <person name="Alverson A.J."/>
        </authorList>
    </citation>
    <scope>NUCLEOTIDE SEQUENCE [LARGE SCALE GENOMIC DNA]</scope>
    <source>
        <strain evidence="2 3">AJA232-27</strain>
    </source>
</reference>
<comment type="caution">
    <text evidence="2">The sequence shown here is derived from an EMBL/GenBank/DDBJ whole genome shotgun (WGS) entry which is preliminary data.</text>
</comment>
<organism evidence="2 3">
    <name type="scientific">Discostella pseudostelligera</name>
    <dbReference type="NCBI Taxonomy" id="259834"/>
    <lineage>
        <taxon>Eukaryota</taxon>
        <taxon>Sar</taxon>
        <taxon>Stramenopiles</taxon>
        <taxon>Ochrophyta</taxon>
        <taxon>Bacillariophyta</taxon>
        <taxon>Coscinodiscophyceae</taxon>
        <taxon>Thalassiosirophycidae</taxon>
        <taxon>Stephanodiscales</taxon>
        <taxon>Stephanodiscaceae</taxon>
        <taxon>Discostella</taxon>
    </lineage>
</organism>
<proteinExistence type="predicted"/>
<name>A0ABD3N591_9STRA</name>
<sequence>MDDFSSWLRQRIAEAAAAADSVGVSPSAAPLPTPTPPHHVHEHVSPASIARIDSSTPSPPPVEPQNQKKRALYSINDKIRILKRMQDYSNRHPNKPLQTQLKVLNLSHIGYSNAKLWMDTCDEIYTAQRLGYGSRYRLKAREREHVQRELLKKRCESDGEEASAEALTEDVEAEGKEDIDQRHMSHNQVGIDFNTDDYNSDDEEFLGAIIYRSSLTAKLRREAASQIGKADI</sequence>
<evidence type="ECO:0000256" key="1">
    <source>
        <dbReference type="SAM" id="MobiDB-lite"/>
    </source>
</evidence>
<protein>
    <submittedName>
        <fullName evidence="2">Uncharacterized protein</fullName>
    </submittedName>
</protein>